<evidence type="ECO:0000313" key="2">
    <source>
        <dbReference type="Proteomes" id="UP000753219"/>
    </source>
</evidence>
<dbReference type="Proteomes" id="UP000753219">
    <property type="component" value="Unassembled WGS sequence"/>
</dbReference>
<comment type="caution">
    <text evidence="1">The sequence shown here is derived from an EMBL/GenBank/DDBJ whole genome shotgun (WGS) entry which is preliminary data.</text>
</comment>
<organism evidence="1 2">
    <name type="scientific">Amedibacillus dolichus</name>
    <dbReference type="NCBI Taxonomy" id="31971"/>
    <lineage>
        <taxon>Bacteria</taxon>
        <taxon>Bacillati</taxon>
        <taxon>Bacillota</taxon>
        <taxon>Erysipelotrichia</taxon>
        <taxon>Erysipelotrichales</taxon>
        <taxon>Erysipelotrichaceae</taxon>
        <taxon>Amedibacillus</taxon>
    </lineage>
</organism>
<accession>A0A942W9P3</accession>
<sequence>MNTGKCNCNKCNGERIVVNQNRGCGCPRCNSAYQNTYRPGAACCCHRPKPCRPRPCPTMSCEDRCRAQYRSCMNNCRQNEDCSCGCHGREQWNDFDECDNERE</sequence>
<proteinExistence type="predicted"/>
<dbReference type="AlphaFoldDB" id="A0A942W9P3"/>
<evidence type="ECO:0000313" key="1">
    <source>
        <dbReference type="EMBL" id="MBS4883340.1"/>
    </source>
</evidence>
<name>A0A942W9P3_9FIRM</name>
<protein>
    <submittedName>
        <fullName evidence="1">Uncharacterized protein</fullName>
    </submittedName>
</protein>
<dbReference type="EMBL" id="JAGZMZ010000002">
    <property type="protein sequence ID" value="MBS4883340.1"/>
    <property type="molecule type" value="Genomic_DNA"/>
</dbReference>
<dbReference type="RefSeq" id="WP_278639514.1">
    <property type="nucleotide sequence ID" value="NZ_JAGZMZ010000002.1"/>
</dbReference>
<gene>
    <name evidence="1" type="ORF">KHZ85_01045</name>
</gene>
<reference evidence="1" key="1">
    <citation type="submission" date="2021-02" db="EMBL/GenBank/DDBJ databases">
        <title>Infant gut strain persistence is associated with maternal origin, phylogeny, and functional potential including surface adhesion and iron acquisition.</title>
        <authorList>
            <person name="Lou Y.C."/>
        </authorList>
    </citation>
    <scope>NUCLEOTIDE SEQUENCE</scope>
    <source>
        <strain evidence="1">L3_108_103G1_dasL3_108_103G1_concoct_2</strain>
    </source>
</reference>